<dbReference type="AlphaFoldDB" id="A0A9J9H9G6"/>
<dbReference type="PANTHER" id="PTHR36848">
    <property type="entry name" value="DNA-BINDING PROTEIN (PUTATIVE SECRETED PROTEIN)-RELATED"/>
    <property type="match status" value="1"/>
</dbReference>
<evidence type="ECO:0008006" key="3">
    <source>
        <dbReference type="Google" id="ProtNLM"/>
    </source>
</evidence>
<sequence length="1049" mass="113776">MPSQRPKPRPRPFRYLTMSDLRPVWLKRTARGLVVLVGLVLILLLAGSTALWFTVQDRLKTADFAPAKPLSSYADEAAPAPRPAPAPAPFDWAAIDAPPTSALPWVRWWWPGGNVEPSELRHELDQLKAANFGGAEVQPFAFGVKAVTDKDPAARARIAAFDTPAYFAILRGVMKDAADRGLRIDLTHYSGWPAGSPAVGVADGLQSLAWSERRFRGGRQVEIALPRPKPSLNALLLAASSLISPMGDISDFDPSRAQLLSVLVARPKGGGHSLFSTKDTLRLDAASVQVVDAQVKDGKLVWDAPPGRWVLVASWILPAGQPPMFSAPEPPGYAVDVLRAANVRAHYNYAFGRRTGLDAEAGHAFRGIFNDSLEFAVDRLGSADILAEFRRRRGYDLRPHLPVVFVDAADSFYVSELLPSRKPNFTLGEMDDRIRHDYQLTLSDLVVERFLDETRTWAAARGLKSRGQGYGMDIDVLRALGANDIPETEQLYAGGGEAFLRMAGSAAALYGRDLVSAEAFVWADQDYASTPAKLKAAADKLFLSGVNHVIYHGFPYDWRAGDRDRWFGDQGWAPFASDPMAVFSDNYSPRNPLWADLPALNAYIGRSQSLLRQGRQAADVLIYYPFLGYRATGYGPDELKEPLFLGAFPSAAPAGPPPRTGMQGTDERILWLRKMAPVFDALNRRGLTWGWVNGDGLRNQLLPDGRMRSGASYGAILLAEVEAMAPEDLAAVQALAAHKVPVALYGRTPVRQPGYLDAKAGDARVRASSAALAAAASSARTPAALVDAIVAASRPDLRFAGRSALQRYSRILANGGRIDFLANPGASEASTLISTQDHAQAWWFDARTGRAAPAVRDAEGRIALTLQAYDSRFLIRGVPMPAHLASSAMTTSPVTRAWPLKGWSLRVGGDVRTSGLFDWRSDEALRHSRAEGVYSAKVTLPELAPGARRGLRLGIVPGMATVRINGRDAGRASLPPGELDVSGLLKPGVNRIEIVYRPTLRNWMIGRAAEGDKRAAAFRSRTEALTPAGLQQPISIVEHGAPDARGHTK</sequence>
<accession>A0A9J9H9G6</accession>
<dbReference type="Proteomes" id="UP000001989">
    <property type="component" value="Chromosome"/>
</dbReference>
<dbReference type="PANTHER" id="PTHR36848:SF2">
    <property type="entry name" value="SECRETED PROTEIN"/>
    <property type="match status" value="1"/>
</dbReference>
<evidence type="ECO:0000313" key="2">
    <source>
        <dbReference type="Proteomes" id="UP000001989"/>
    </source>
</evidence>
<dbReference type="Pfam" id="PF17132">
    <property type="entry name" value="Glyco_hydro_106"/>
    <property type="match status" value="2"/>
</dbReference>
<dbReference type="EMBL" id="CP000699">
    <property type="protein sequence ID" value="ABQ67466.1"/>
    <property type="molecule type" value="Genomic_DNA"/>
</dbReference>
<organism evidence="1 2">
    <name type="scientific">Rhizorhabdus wittichii (strain DSM 6014 / CCUG 31198 / JCM 15750 / NBRC 105917 / EY 4224 / RW1)</name>
    <name type="common">Sphingomonas wittichii</name>
    <dbReference type="NCBI Taxonomy" id="392499"/>
    <lineage>
        <taxon>Bacteria</taxon>
        <taxon>Pseudomonadati</taxon>
        <taxon>Pseudomonadota</taxon>
        <taxon>Alphaproteobacteria</taxon>
        <taxon>Sphingomonadales</taxon>
        <taxon>Sphingomonadaceae</taxon>
        <taxon>Rhizorhabdus</taxon>
    </lineage>
</organism>
<proteinExistence type="predicted"/>
<reference evidence="1 2" key="1">
    <citation type="journal article" date="2010" name="J. Bacteriol.">
        <title>Genome sequence of the dioxin-mineralizing bacterium Sphingomonas wittichii RW1.</title>
        <authorList>
            <person name="Miller T.R."/>
            <person name="Delcher A.L."/>
            <person name="Salzberg S.L."/>
            <person name="Saunders E."/>
            <person name="Detter J.C."/>
            <person name="Halden R.U."/>
        </authorList>
    </citation>
    <scope>NUCLEOTIDE SEQUENCE [LARGE SCALE GENOMIC DNA]</scope>
    <source>
        <strain evidence="2">DSM 6014 / CCUG 31198 / JCM 15750 / NBRC 105917 / EY 4224 / RW1</strain>
    </source>
</reference>
<dbReference type="SUPFAM" id="SSF49785">
    <property type="entry name" value="Galactose-binding domain-like"/>
    <property type="match status" value="1"/>
</dbReference>
<dbReference type="Gene3D" id="2.60.120.260">
    <property type="entry name" value="Galactose-binding domain-like"/>
    <property type="match status" value="1"/>
</dbReference>
<name>A0A9J9H9G6_RHIWR</name>
<protein>
    <recommendedName>
        <fullName evidence="3">Glycoside hydrolase</fullName>
    </recommendedName>
</protein>
<gene>
    <name evidence="1" type="ordered locus">Swit_1100</name>
</gene>
<keyword evidence="2" id="KW-1185">Reference proteome</keyword>
<dbReference type="InterPro" id="IPR008979">
    <property type="entry name" value="Galactose-bd-like_sf"/>
</dbReference>
<evidence type="ECO:0000313" key="1">
    <source>
        <dbReference type="EMBL" id="ABQ67466.1"/>
    </source>
</evidence>
<dbReference type="InterPro" id="IPR053161">
    <property type="entry name" value="Ulvan_degrading_GH"/>
</dbReference>
<dbReference type="KEGG" id="swi:Swit_1100"/>